<sequence>MTTHLRRGLERLRQFYINKLVKSDLFYSSTELQSLTISELEILYKKTMPSKK</sequence>
<gene>
    <name evidence="1" type="ORF">CVD27_16540</name>
</gene>
<dbReference type="Pfam" id="PF13076">
    <property type="entry name" value="Fur_reg_FbpA"/>
    <property type="match status" value="1"/>
</dbReference>
<reference evidence="1 2" key="1">
    <citation type="submission" date="2017-11" db="EMBL/GenBank/DDBJ databases">
        <title>Comparitive Functional Genomics of Dry Heat Resistant strains isolated from the Viking Spacecraft.</title>
        <authorList>
            <person name="Seuylemezian A."/>
            <person name="Cooper K."/>
            <person name="Vaishampayan P."/>
        </authorList>
    </citation>
    <scope>NUCLEOTIDE SEQUENCE [LARGE SCALE GENOMIC DNA]</scope>
    <source>
        <strain evidence="1 2">V32-6</strain>
    </source>
</reference>
<protein>
    <recommendedName>
        <fullName evidence="3">Fur-regulated basic protein FbpA</fullName>
    </recommendedName>
</protein>
<dbReference type="EMBL" id="PGVE01000063">
    <property type="protein sequence ID" value="PLS03260.1"/>
    <property type="molecule type" value="Genomic_DNA"/>
</dbReference>
<dbReference type="RefSeq" id="WP_101648988.1">
    <property type="nucleotide sequence ID" value="NZ_PGVE01000063.1"/>
</dbReference>
<dbReference type="AlphaFoldDB" id="A0A2N5HCM4"/>
<name>A0A2N5HCM4_9BACI</name>
<proteinExistence type="predicted"/>
<dbReference type="Proteomes" id="UP000234950">
    <property type="component" value="Unassembled WGS sequence"/>
</dbReference>
<organism evidence="1 2">
    <name type="scientific">Neobacillus cucumis</name>
    <dbReference type="NCBI Taxonomy" id="1740721"/>
    <lineage>
        <taxon>Bacteria</taxon>
        <taxon>Bacillati</taxon>
        <taxon>Bacillota</taxon>
        <taxon>Bacilli</taxon>
        <taxon>Bacillales</taxon>
        <taxon>Bacillaceae</taxon>
        <taxon>Neobacillus</taxon>
    </lineage>
</organism>
<keyword evidence="2" id="KW-1185">Reference proteome</keyword>
<dbReference type="InterPro" id="IPR025072">
    <property type="entry name" value="Fur_reg_FbpA"/>
</dbReference>
<accession>A0A2N5HCM4</accession>
<comment type="caution">
    <text evidence="1">The sequence shown here is derived from an EMBL/GenBank/DDBJ whole genome shotgun (WGS) entry which is preliminary data.</text>
</comment>
<dbReference type="OrthoDB" id="2919719at2"/>
<evidence type="ECO:0000313" key="1">
    <source>
        <dbReference type="EMBL" id="PLS03260.1"/>
    </source>
</evidence>
<evidence type="ECO:0008006" key="3">
    <source>
        <dbReference type="Google" id="ProtNLM"/>
    </source>
</evidence>
<evidence type="ECO:0000313" key="2">
    <source>
        <dbReference type="Proteomes" id="UP000234950"/>
    </source>
</evidence>